<evidence type="ECO:0000313" key="3">
    <source>
        <dbReference type="Proteomes" id="UP000530564"/>
    </source>
</evidence>
<dbReference type="EMBL" id="JACIDK010000003">
    <property type="protein sequence ID" value="MBB3892057.1"/>
    <property type="molecule type" value="Genomic_DNA"/>
</dbReference>
<keyword evidence="1" id="KW-0812">Transmembrane</keyword>
<evidence type="ECO:0000256" key="1">
    <source>
        <dbReference type="SAM" id="Phobius"/>
    </source>
</evidence>
<gene>
    <name evidence="2" type="ORF">GGQ61_002785</name>
</gene>
<dbReference type="AlphaFoldDB" id="A0A840A441"/>
<protein>
    <submittedName>
        <fullName evidence="2">Uncharacterized protein</fullName>
    </submittedName>
</protein>
<feature type="transmembrane region" description="Helical" evidence="1">
    <location>
        <begin position="55"/>
        <end position="74"/>
    </location>
</feature>
<keyword evidence="3" id="KW-1185">Reference proteome</keyword>
<organism evidence="2 3">
    <name type="scientific">Phenylobacterium haematophilum</name>
    <dbReference type="NCBI Taxonomy" id="98513"/>
    <lineage>
        <taxon>Bacteria</taxon>
        <taxon>Pseudomonadati</taxon>
        <taxon>Pseudomonadota</taxon>
        <taxon>Alphaproteobacteria</taxon>
        <taxon>Caulobacterales</taxon>
        <taxon>Caulobacteraceae</taxon>
        <taxon>Phenylobacterium</taxon>
    </lineage>
</organism>
<name>A0A840A441_9CAUL</name>
<dbReference type="RefSeq" id="WP_183773685.1">
    <property type="nucleotide sequence ID" value="NZ_JACIDK010000003.1"/>
</dbReference>
<evidence type="ECO:0000313" key="2">
    <source>
        <dbReference type="EMBL" id="MBB3892057.1"/>
    </source>
</evidence>
<reference evidence="2 3" key="1">
    <citation type="submission" date="2020-08" db="EMBL/GenBank/DDBJ databases">
        <title>Genomic Encyclopedia of Type Strains, Phase IV (KMG-IV): sequencing the most valuable type-strain genomes for metagenomic binning, comparative biology and taxonomic classification.</title>
        <authorList>
            <person name="Goeker M."/>
        </authorList>
    </citation>
    <scope>NUCLEOTIDE SEQUENCE [LARGE SCALE GENOMIC DNA]</scope>
    <source>
        <strain evidence="2 3">DSM 21793</strain>
    </source>
</reference>
<proteinExistence type="predicted"/>
<keyword evidence="1" id="KW-1133">Transmembrane helix</keyword>
<dbReference type="InterPro" id="IPR054655">
    <property type="entry name" value="XrtV-like"/>
</dbReference>
<keyword evidence="1" id="KW-0472">Membrane</keyword>
<dbReference type="Proteomes" id="UP000530564">
    <property type="component" value="Unassembled WGS sequence"/>
</dbReference>
<dbReference type="NCBIfam" id="NF045607">
    <property type="entry name" value="exo_Victor_syst"/>
    <property type="match status" value="1"/>
</dbReference>
<accession>A0A840A441</accession>
<sequence>MQTIYDWVTVAIFGALIVLFLHRSTAQEEPKDNIYQYLPACIGCALANYVGNEGYGAAAFGIIVAVLAYVAYVLKPFNLKF</sequence>
<comment type="caution">
    <text evidence="2">The sequence shown here is derived from an EMBL/GenBank/DDBJ whole genome shotgun (WGS) entry which is preliminary data.</text>
</comment>